<organism evidence="17 18">
    <name type="scientific">Carex littledalei</name>
    <dbReference type="NCBI Taxonomy" id="544730"/>
    <lineage>
        <taxon>Eukaryota</taxon>
        <taxon>Viridiplantae</taxon>
        <taxon>Streptophyta</taxon>
        <taxon>Embryophyta</taxon>
        <taxon>Tracheophyta</taxon>
        <taxon>Spermatophyta</taxon>
        <taxon>Magnoliopsida</taxon>
        <taxon>Liliopsida</taxon>
        <taxon>Poales</taxon>
        <taxon>Cyperaceae</taxon>
        <taxon>Cyperoideae</taxon>
        <taxon>Cariceae</taxon>
        <taxon>Carex</taxon>
        <taxon>Carex subgen. Euthyceras</taxon>
    </lineage>
</organism>
<evidence type="ECO:0000256" key="1">
    <source>
        <dbReference type="ARBA" id="ARBA00004191"/>
    </source>
</evidence>
<dbReference type="EMBL" id="SWLB01000024">
    <property type="protein sequence ID" value="KAF3322757.1"/>
    <property type="molecule type" value="Genomic_DNA"/>
</dbReference>
<dbReference type="SMART" id="SM00710">
    <property type="entry name" value="PbH1"/>
    <property type="match status" value="5"/>
</dbReference>
<evidence type="ECO:0000256" key="5">
    <source>
        <dbReference type="ARBA" id="ARBA00022801"/>
    </source>
</evidence>
<name>A0A833QQ44_9POAL</name>
<dbReference type="FunFam" id="2.160.20.10:FF:000004">
    <property type="entry name" value="Pectin lyase-like superfamily protein"/>
    <property type="match status" value="1"/>
</dbReference>
<feature type="compositionally biased region" description="Polar residues" evidence="15">
    <location>
        <begin position="416"/>
        <end position="426"/>
    </location>
</feature>
<sequence>MASSMLFKITLIISLLAVATAHRIFAPPSTSTGSNASTGSNVFDVTKYSASTSASASANSKAFTDAFKGACAFKDRSILLVPPGIYQLGPVKFGGPCPCSHITFEIKGTLVAPQDVKAFSGPAWIEFDALHGLVVEGGGVIDGQGQSAWEQHYNNKAISMRFMRCVTGRITNLTFKNSKFFHIAFHHSQGIIIDNLKIRAPCNSKNTDGIHLSSSSNMTLNNLDIGTGDDCISIGPGTYNVTITGCKCGPGHGFSIGSLGKFKNEDNVGNIHVKNCSITGTSNGLRIKTWPGAPPSEAYNITFEDVFLNNVSYPIIIDQKYCPNQKCTTNQPSQVKLHDITFCRIKGTSNTPVAVKLDCSEKAPCQNVKLQDISLQPLTSVVPKISSLCSNVLGAVMGTQKPDPCLIPHAGRSRKNTTSSVSSYAK</sequence>
<dbReference type="SUPFAM" id="SSF51126">
    <property type="entry name" value="Pectin lyase-like"/>
    <property type="match status" value="1"/>
</dbReference>
<feature type="chain" id="PRO_5032489791" description="Exopolygalacturonase" evidence="16">
    <location>
        <begin position="22"/>
        <end position="426"/>
    </location>
</feature>
<proteinExistence type="inferred from homology"/>
<evidence type="ECO:0000256" key="9">
    <source>
        <dbReference type="ARBA" id="ARBA00043142"/>
    </source>
</evidence>
<dbReference type="PANTHER" id="PTHR31375">
    <property type="match status" value="1"/>
</dbReference>
<comment type="catalytic activity">
    <reaction evidence="10">
        <text>[(1-&gt;4)-alpha-D-galacturonosyl](n) + H2O = alpha-D-galacturonate + [(1-&gt;4)-alpha-D-galacturonosyl](n-1)</text>
        <dbReference type="Rhea" id="RHEA:14117"/>
        <dbReference type="Rhea" id="RHEA-COMP:14570"/>
        <dbReference type="Rhea" id="RHEA-COMP:14572"/>
        <dbReference type="ChEBI" id="CHEBI:15377"/>
        <dbReference type="ChEBI" id="CHEBI:58658"/>
        <dbReference type="ChEBI" id="CHEBI:140523"/>
        <dbReference type="EC" id="3.2.1.67"/>
    </reaction>
</comment>
<keyword evidence="6 14" id="KW-0326">Glycosidase</keyword>
<keyword evidence="5 14" id="KW-0378">Hydrolase</keyword>
<comment type="caution">
    <text evidence="17">The sequence shown here is derived from an EMBL/GenBank/DDBJ whole genome shotgun (WGS) entry which is preliminary data.</text>
</comment>
<keyword evidence="4" id="KW-0964">Secreted</keyword>
<comment type="subcellular location">
    <subcellularLocation>
        <location evidence="1">Secreted</location>
        <location evidence="1">Cell wall</location>
    </subcellularLocation>
</comment>
<evidence type="ECO:0000256" key="12">
    <source>
        <dbReference type="ARBA" id="ARBA00068298"/>
    </source>
</evidence>
<evidence type="ECO:0000313" key="17">
    <source>
        <dbReference type="EMBL" id="KAF3322757.1"/>
    </source>
</evidence>
<keyword evidence="16" id="KW-0732">Signal</keyword>
<dbReference type="InterPro" id="IPR012334">
    <property type="entry name" value="Pectin_lyas_fold"/>
</dbReference>
<keyword evidence="3" id="KW-0134">Cell wall</keyword>
<gene>
    <name evidence="17" type="ORF">FCM35_KLT12746</name>
</gene>
<protein>
    <recommendedName>
        <fullName evidence="12">Exopolygalacturonase</fullName>
        <ecNumber evidence="8">3.2.1.67</ecNumber>
    </recommendedName>
    <alternativeName>
        <fullName evidence="9">Galacturan 1,4-alpha-galacturonidase</fullName>
    </alternativeName>
    <alternativeName>
        <fullName evidence="13">Pectinase</fullName>
    </alternativeName>
</protein>
<evidence type="ECO:0000256" key="3">
    <source>
        <dbReference type="ARBA" id="ARBA00022512"/>
    </source>
</evidence>
<evidence type="ECO:0000256" key="6">
    <source>
        <dbReference type="ARBA" id="ARBA00023295"/>
    </source>
</evidence>
<evidence type="ECO:0000256" key="11">
    <source>
        <dbReference type="ARBA" id="ARBA00057651"/>
    </source>
</evidence>
<dbReference type="GO" id="GO:0004650">
    <property type="term" value="F:polygalacturonase activity"/>
    <property type="evidence" value="ECO:0007669"/>
    <property type="project" value="InterPro"/>
</dbReference>
<dbReference type="InterPro" id="IPR006626">
    <property type="entry name" value="PbH1"/>
</dbReference>
<dbReference type="Gene3D" id="2.160.20.10">
    <property type="entry name" value="Single-stranded right-handed beta-helix, Pectin lyase-like"/>
    <property type="match status" value="1"/>
</dbReference>
<evidence type="ECO:0000313" key="18">
    <source>
        <dbReference type="Proteomes" id="UP000623129"/>
    </source>
</evidence>
<reference evidence="17" key="1">
    <citation type="submission" date="2020-01" db="EMBL/GenBank/DDBJ databases">
        <title>Genome sequence of Kobresia littledalei, the first chromosome-level genome in the family Cyperaceae.</title>
        <authorList>
            <person name="Qu G."/>
        </authorList>
    </citation>
    <scope>NUCLEOTIDE SEQUENCE</scope>
    <source>
        <strain evidence="17">C.B.Clarke</strain>
        <tissue evidence="17">Leaf</tissue>
    </source>
</reference>
<dbReference type="EC" id="3.2.1.67" evidence="8"/>
<evidence type="ECO:0000256" key="8">
    <source>
        <dbReference type="ARBA" id="ARBA00038933"/>
    </source>
</evidence>
<evidence type="ECO:0000256" key="15">
    <source>
        <dbReference type="SAM" id="MobiDB-lite"/>
    </source>
</evidence>
<dbReference type="OrthoDB" id="187139at2759"/>
<comment type="function">
    <text evidence="11">May function in depolymerizing pectin during pollen development, germination, and tube growth. Acts as an exo-polygalacturonase.</text>
</comment>
<comment type="similarity">
    <text evidence="2 14">Belongs to the glycosyl hydrolase 28 family.</text>
</comment>
<evidence type="ECO:0000256" key="10">
    <source>
        <dbReference type="ARBA" id="ARBA00048766"/>
    </source>
</evidence>
<keyword evidence="18" id="KW-1185">Reference proteome</keyword>
<evidence type="ECO:0000256" key="4">
    <source>
        <dbReference type="ARBA" id="ARBA00022525"/>
    </source>
</evidence>
<keyword evidence="7" id="KW-0961">Cell wall biogenesis/degradation</keyword>
<dbReference type="Proteomes" id="UP000623129">
    <property type="component" value="Unassembled WGS sequence"/>
</dbReference>
<accession>A0A833QQ44</accession>
<evidence type="ECO:0000256" key="7">
    <source>
        <dbReference type="ARBA" id="ARBA00023316"/>
    </source>
</evidence>
<dbReference type="InterPro" id="IPR011050">
    <property type="entry name" value="Pectin_lyase_fold/virulence"/>
</dbReference>
<dbReference type="GO" id="GO:0071555">
    <property type="term" value="P:cell wall organization"/>
    <property type="evidence" value="ECO:0007669"/>
    <property type="project" value="UniProtKB-KW"/>
</dbReference>
<evidence type="ECO:0000256" key="2">
    <source>
        <dbReference type="ARBA" id="ARBA00008834"/>
    </source>
</evidence>
<dbReference type="AlphaFoldDB" id="A0A833QQ44"/>
<evidence type="ECO:0000256" key="14">
    <source>
        <dbReference type="RuleBase" id="RU361169"/>
    </source>
</evidence>
<evidence type="ECO:0000256" key="16">
    <source>
        <dbReference type="SAM" id="SignalP"/>
    </source>
</evidence>
<dbReference type="GO" id="GO:0047911">
    <property type="term" value="F:galacturan 1,4-alpha-galacturonidase activity"/>
    <property type="evidence" value="ECO:0007669"/>
    <property type="project" value="UniProtKB-EC"/>
</dbReference>
<evidence type="ECO:0000256" key="13">
    <source>
        <dbReference type="ARBA" id="ARBA00083621"/>
    </source>
</evidence>
<feature type="region of interest" description="Disordered" evidence="15">
    <location>
        <begin position="406"/>
        <end position="426"/>
    </location>
</feature>
<feature type="signal peptide" evidence="16">
    <location>
        <begin position="1"/>
        <end position="21"/>
    </location>
</feature>
<dbReference type="InterPro" id="IPR000743">
    <property type="entry name" value="Glyco_hydro_28"/>
</dbReference>
<dbReference type="GO" id="GO:0005975">
    <property type="term" value="P:carbohydrate metabolic process"/>
    <property type="evidence" value="ECO:0007669"/>
    <property type="project" value="InterPro"/>
</dbReference>
<dbReference type="Pfam" id="PF00295">
    <property type="entry name" value="Glyco_hydro_28"/>
    <property type="match status" value="1"/>
</dbReference>